<feature type="domain" description="Gamma-glutamylcyclotransferase AIG2-like" evidence="5">
    <location>
        <begin position="11"/>
        <end position="128"/>
    </location>
</feature>
<dbReference type="AlphaFoldDB" id="A0A1U7YM29"/>
<feature type="active site" description="Proton acceptor" evidence="3">
    <location>
        <position position="89"/>
    </location>
</feature>
<name>A0A1U7YM29_NELNU</name>
<protein>
    <recommendedName>
        <fullName evidence="4">Gamma-glutamylcyclotransferase family protein</fullName>
    </recommendedName>
</protein>
<dbReference type="PANTHER" id="PTHR12510:SF4">
    <property type="entry name" value="GAMMA-GLUTAMYLAMINECYCLOTRANSFERASE"/>
    <property type="match status" value="1"/>
</dbReference>
<dbReference type="eggNOG" id="KOG4450">
    <property type="taxonomic scope" value="Eukaryota"/>
</dbReference>
<gene>
    <name evidence="7" type="primary">LOC104585615</name>
</gene>
<dbReference type="OrthoDB" id="113620at2759"/>
<dbReference type="Proteomes" id="UP000189703">
    <property type="component" value="Unplaced"/>
</dbReference>
<proteinExistence type="inferred from homology"/>
<dbReference type="InterPro" id="IPR013024">
    <property type="entry name" value="GGCT-like"/>
</dbReference>
<dbReference type="Pfam" id="PF06094">
    <property type="entry name" value="GGACT"/>
    <property type="match status" value="1"/>
</dbReference>
<dbReference type="InterPro" id="IPR039126">
    <property type="entry name" value="GGACT"/>
</dbReference>
<dbReference type="OMA" id="CGPYNVP"/>
<dbReference type="InterPro" id="IPR009288">
    <property type="entry name" value="AIG2-like_dom"/>
</dbReference>
<comment type="similarity">
    <text evidence="2 4">Belongs to the gamma-glutamylcyclotransferase family.</text>
</comment>
<accession>A0A1U7YM29</accession>
<evidence type="ECO:0000313" key="7">
    <source>
        <dbReference type="RefSeq" id="XP_010240851.1"/>
    </source>
</evidence>
<dbReference type="CDD" id="cd06661">
    <property type="entry name" value="GGCT_like"/>
    <property type="match status" value="1"/>
</dbReference>
<evidence type="ECO:0000256" key="2">
    <source>
        <dbReference type="ARBA" id="ARBA00008861"/>
    </source>
</evidence>
<dbReference type="GO" id="GO:0005829">
    <property type="term" value="C:cytosol"/>
    <property type="evidence" value="ECO:0000318"/>
    <property type="project" value="GO_Central"/>
</dbReference>
<evidence type="ECO:0000256" key="3">
    <source>
        <dbReference type="PIRSR" id="PIRSR639126-1"/>
    </source>
</evidence>
<comment type="function">
    <text evidence="1">Putative gamma-glutamylcyclotransferase.</text>
</comment>
<dbReference type="GO" id="GO:0061929">
    <property type="term" value="F:gamma-glutamylaminecyclotransferase activity"/>
    <property type="evidence" value="ECO:0007669"/>
    <property type="project" value="InterPro"/>
</dbReference>
<evidence type="ECO:0000256" key="4">
    <source>
        <dbReference type="RuleBase" id="RU367036"/>
    </source>
</evidence>
<sequence length="194" mass="21816">MGADEEHRSLIFTYGTLKRGFFNHNLVQDMIRTGDAVYLGVYRTVESYPLVCGPYRVPFLLNLPGCGERVWGELYAVSAQGLARMDELEGTSRGHYERLPVEVCSASSGVESGDGTIVVGAEAYYAHRSYGEELWKRNGEKGFRRYSEKEASGYVRRKDRPQHLTFLQQIQLFCSHSLPPIPPPPHHHAVALAD</sequence>
<dbReference type="FunCoup" id="A0A1U7YM29">
    <property type="interactions" value="243"/>
</dbReference>
<dbReference type="InterPro" id="IPR036568">
    <property type="entry name" value="GGCT-like_sf"/>
</dbReference>
<dbReference type="STRING" id="4432.A0A1U7YM29"/>
<dbReference type="InParanoid" id="A0A1U7YM29"/>
<keyword evidence="6" id="KW-1185">Reference proteome</keyword>
<dbReference type="PANTHER" id="PTHR12510">
    <property type="entry name" value="TROPONIN C-AKIN-1 PROTEIN"/>
    <property type="match status" value="1"/>
</dbReference>
<dbReference type="RefSeq" id="XP_010240851.1">
    <property type="nucleotide sequence ID" value="XM_010242549.1"/>
</dbReference>
<dbReference type="SUPFAM" id="SSF110857">
    <property type="entry name" value="Gamma-glutamyl cyclotransferase-like"/>
    <property type="match status" value="1"/>
</dbReference>
<evidence type="ECO:0000259" key="5">
    <source>
        <dbReference type="Pfam" id="PF06094"/>
    </source>
</evidence>
<dbReference type="GeneID" id="104585615"/>
<reference evidence="7" key="1">
    <citation type="submission" date="2025-08" db="UniProtKB">
        <authorList>
            <consortium name="RefSeq"/>
        </authorList>
    </citation>
    <scope>IDENTIFICATION</scope>
</reference>
<evidence type="ECO:0000256" key="1">
    <source>
        <dbReference type="ARBA" id="ARBA00002782"/>
    </source>
</evidence>
<dbReference type="KEGG" id="nnu:104585615"/>
<dbReference type="Gene3D" id="3.10.490.10">
    <property type="entry name" value="Gamma-glutamyl cyclotransferase-like"/>
    <property type="match status" value="1"/>
</dbReference>
<organism evidence="6 7">
    <name type="scientific">Nelumbo nucifera</name>
    <name type="common">Sacred lotus</name>
    <dbReference type="NCBI Taxonomy" id="4432"/>
    <lineage>
        <taxon>Eukaryota</taxon>
        <taxon>Viridiplantae</taxon>
        <taxon>Streptophyta</taxon>
        <taxon>Embryophyta</taxon>
        <taxon>Tracheophyta</taxon>
        <taxon>Spermatophyta</taxon>
        <taxon>Magnoliopsida</taxon>
        <taxon>Proteales</taxon>
        <taxon>Nelumbonaceae</taxon>
        <taxon>Nelumbo</taxon>
    </lineage>
</organism>
<evidence type="ECO:0000313" key="6">
    <source>
        <dbReference type="Proteomes" id="UP000189703"/>
    </source>
</evidence>
<dbReference type="FunFam" id="3.10.490.10:FF:000009">
    <property type="entry name" value="Putative gamma-glutamylcyclotransferase"/>
    <property type="match status" value="1"/>
</dbReference>